<dbReference type="InterPro" id="IPR037923">
    <property type="entry name" value="HTH-like"/>
</dbReference>
<dbReference type="InterPro" id="IPR018062">
    <property type="entry name" value="HTH_AraC-typ_CS"/>
</dbReference>
<dbReference type="SUPFAM" id="SSF46689">
    <property type="entry name" value="Homeodomain-like"/>
    <property type="match status" value="2"/>
</dbReference>
<keyword evidence="2" id="KW-0238">DNA-binding</keyword>
<evidence type="ECO:0000256" key="2">
    <source>
        <dbReference type="ARBA" id="ARBA00023125"/>
    </source>
</evidence>
<dbReference type="AlphaFoldDB" id="A0A3P1SPG5"/>
<keyword evidence="1" id="KW-0805">Transcription regulation</keyword>
<dbReference type="RefSeq" id="WP_124926606.1">
    <property type="nucleotide sequence ID" value="NZ_BMOH01000002.1"/>
</dbReference>
<dbReference type="GO" id="GO:0003700">
    <property type="term" value="F:DNA-binding transcription factor activity"/>
    <property type="evidence" value="ECO:0007669"/>
    <property type="project" value="InterPro"/>
</dbReference>
<dbReference type="PROSITE" id="PS01124">
    <property type="entry name" value="HTH_ARAC_FAMILY_2"/>
    <property type="match status" value="1"/>
</dbReference>
<dbReference type="Pfam" id="PF12852">
    <property type="entry name" value="Cupin_6"/>
    <property type="match status" value="1"/>
</dbReference>
<dbReference type="PANTHER" id="PTHR46796">
    <property type="entry name" value="HTH-TYPE TRANSCRIPTIONAL ACTIVATOR RHAS-RELATED"/>
    <property type="match status" value="1"/>
</dbReference>
<proteinExistence type="predicted"/>
<dbReference type="SUPFAM" id="SSF51215">
    <property type="entry name" value="Regulatory protein AraC"/>
    <property type="match status" value="1"/>
</dbReference>
<protein>
    <submittedName>
        <fullName evidence="6">AraC family transcriptional regulator</fullName>
    </submittedName>
</protein>
<dbReference type="Proteomes" id="UP000267535">
    <property type="component" value="Unassembled WGS sequence"/>
</dbReference>
<name>A0A3P1SPG5_9GAMM</name>
<dbReference type="InterPro" id="IPR032783">
    <property type="entry name" value="AraC_lig"/>
</dbReference>
<dbReference type="EMBL" id="RQXV01000007">
    <property type="protein sequence ID" value="RRC98545.1"/>
    <property type="molecule type" value="Genomic_DNA"/>
</dbReference>
<gene>
    <name evidence="6" type="ORF">EHS89_13090</name>
</gene>
<dbReference type="Gene3D" id="1.10.10.60">
    <property type="entry name" value="Homeodomain-like"/>
    <property type="match status" value="2"/>
</dbReference>
<evidence type="ECO:0000313" key="6">
    <source>
        <dbReference type="EMBL" id="RRC98545.1"/>
    </source>
</evidence>
<dbReference type="SMART" id="SM00342">
    <property type="entry name" value="HTH_ARAC"/>
    <property type="match status" value="1"/>
</dbReference>
<evidence type="ECO:0000256" key="4">
    <source>
        <dbReference type="ARBA" id="ARBA00023163"/>
    </source>
</evidence>
<sequence>MQSDGLSSMLSWLRLKAEVYIHTDFQGCWAVDTSGSRRVPFHLVHSGQSWLHLPDKKPRLLNAGDLVVFPHDQQHFLSSEPHCPTKALVEETVSNTEHLDITGSITGLTCGFFEFDNPASWPLLNSLPEAIVLELNNNDQLNNTRTLLKLMISELEHNAPGTAISVSHLTHSLFIHILRSQIGSNPQQGILAALFDPRIGKALNQIHDQPQQEWTLEQMAQTAGMSRTGFSELFKELTGQTPVRYLAEWRMLQASELLRTTDLSVISIAEQCGYTSDVSFRKAFKSITGQAPGAVRRSGREG</sequence>
<comment type="caution">
    <text evidence="6">The sequence shown here is derived from an EMBL/GenBank/DDBJ whole genome shotgun (WGS) entry which is preliminary data.</text>
</comment>
<dbReference type="Pfam" id="PF12833">
    <property type="entry name" value="HTH_18"/>
    <property type="match status" value="1"/>
</dbReference>
<keyword evidence="4" id="KW-0804">Transcription</keyword>
<keyword evidence="7" id="KW-1185">Reference proteome</keyword>
<dbReference type="PANTHER" id="PTHR46796:SF7">
    <property type="entry name" value="ARAC FAMILY TRANSCRIPTIONAL REGULATOR"/>
    <property type="match status" value="1"/>
</dbReference>
<dbReference type="InterPro" id="IPR009057">
    <property type="entry name" value="Homeodomain-like_sf"/>
</dbReference>
<feature type="domain" description="HTH araC/xylS-type" evidence="5">
    <location>
        <begin position="200"/>
        <end position="298"/>
    </location>
</feature>
<accession>A0A3P1SPG5</accession>
<evidence type="ECO:0000259" key="5">
    <source>
        <dbReference type="PROSITE" id="PS01124"/>
    </source>
</evidence>
<dbReference type="InterPro" id="IPR018060">
    <property type="entry name" value="HTH_AraC"/>
</dbReference>
<dbReference type="InterPro" id="IPR050204">
    <property type="entry name" value="AraC_XylS_family_regulators"/>
</dbReference>
<dbReference type="PROSITE" id="PS00041">
    <property type="entry name" value="HTH_ARAC_FAMILY_1"/>
    <property type="match status" value="1"/>
</dbReference>
<dbReference type="OrthoDB" id="9783876at2"/>
<evidence type="ECO:0000256" key="3">
    <source>
        <dbReference type="ARBA" id="ARBA00023159"/>
    </source>
</evidence>
<evidence type="ECO:0000256" key="1">
    <source>
        <dbReference type="ARBA" id="ARBA00023015"/>
    </source>
</evidence>
<dbReference type="GO" id="GO:0043565">
    <property type="term" value="F:sequence-specific DNA binding"/>
    <property type="evidence" value="ECO:0007669"/>
    <property type="project" value="InterPro"/>
</dbReference>
<organism evidence="6 7">
    <name type="scientific">Amphritea balenae</name>
    <dbReference type="NCBI Taxonomy" id="452629"/>
    <lineage>
        <taxon>Bacteria</taxon>
        <taxon>Pseudomonadati</taxon>
        <taxon>Pseudomonadota</taxon>
        <taxon>Gammaproteobacteria</taxon>
        <taxon>Oceanospirillales</taxon>
        <taxon>Oceanospirillaceae</taxon>
        <taxon>Amphritea</taxon>
    </lineage>
</organism>
<reference evidence="6 7" key="1">
    <citation type="submission" date="2018-11" db="EMBL/GenBank/DDBJ databases">
        <title>The draft genome sequence of Amphritea balenae JAMM 1525T.</title>
        <authorList>
            <person name="Fang Z."/>
            <person name="Zhang Y."/>
            <person name="Han X."/>
        </authorList>
    </citation>
    <scope>NUCLEOTIDE SEQUENCE [LARGE SCALE GENOMIC DNA]</scope>
    <source>
        <strain evidence="6 7">JAMM 1525</strain>
    </source>
</reference>
<keyword evidence="3" id="KW-0010">Activator</keyword>
<evidence type="ECO:0000313" key="7">
    <source>
        <dbReference type="Proteomes" id="UP000267535"/>
    </source>
</evidence>